<keyword evidence="8" id="KW-0472">Membrane</keyword>
<evidence type="ECO:0000259" key="9">
    <source>
        <dbReference type="PROSITE" id="PS50893"/>
    </source>
</evidence>
<comment type="caution">
    <text evidence="10">The sequence shown here is derived from an EMBL/GenBank/DDBJ whole genome shotgun (WGS) entry which is preliminary data.</text>
</comment>
<protein>
    <submittedName>
        <fullName evidence="10">Sugar ABC transporter ATP-binding protein</fullName>
    </submittedName>
</protein>
<dbReference type="InterPro" id="IPR017871">
    <property type="entry name" value="ABC_transporter-like_CS"/>
</dbReference>
<keyword evidence="6 10" id="KW-0067">ATP-binding</keyword>
<dbReference type="PROSITE" id="PS50893">
    <property type="entry name" value="ABC_TRANSPORTER_2"/>
    <property type="match status" value="2"/>
</dbReference>
<dbReference type="RefSeq" id="WP_310157941.1">
    <property type="nucleotide sequence ID" value="NZ_JAVLSJ010000001.1"/>
</dbReference>
<keyword evidence="1" id="KW-0813">Transport</keyword>
<dbReference type="GO" id="GO:0005524">
    <property type="term" value="F:ATP binding"/>
    <property type="evidence" value="ECO:0007669"/>
    <property type="project" value="UniProtKB-KW"/>
</dbReference>
<feature type="domain" description="ABC transporter" evidence="9">
    <location>
        <begin position="1"/>
        <end position="250"/>
    </location>
</feature>
<dbReference type="PANTHER" id="PTHR43790:SF3">
    <property type="entry name" value="D-ALLOSE IMPORT ATP-BINDING PROTEIN ALSA-RELATED"/>
    <property type="match status" value="1"/>
</dbReference>
<keyword evidence="7" id="KW-1278">Translocase</keyword>
<dbReference type="SUPFAM" id="SSF52540">
    <property type="entry name" value="P-loop containing nucleoside triphosphate hydrolases"/>
    <property type="match status" value="2"/>
</dbReference>
<sequence length="523" mass="56217">MQPNDSSPSQASPLLTLSGIGKSYAAPVLDGIDLDLRPGQVLALTGENGAGKSTLSKIICGLVDASAGGMTLDGQPYQPTSRTQAEGLGIRMVMQELNLIPTLSIAENLFLEKLPRRFGWIDRKKLAEAARAQMEVVGLGELDPWTPVGDLGLGHQQMVEIARNLIGSCRCLILDEPTAMLTNREVELLFSRIERLRAEGVAIIYISHRLEELKRIADRIVVLRDGKLVCNDDIGRYSTEQLVQLMAGELTKVDLDAEHRHIGAPVLRIRSLGRAPVVQPASLALHAGEVLGIAGLIGSGRTELLRLIFGADRADQGEIFIGDSQQPARIRSPKDAVKAGIAMVTEDRKGQGLLLPQAISVNTSLANLGSVSRAGMLDHAAESSVAQDYVKKLRIRSGSVAQAAGELSGGNQQKVVIARWLYRDCPIMLFDEPTRGIDIGAKSDIYRLFAELAAQGKGLLVVSSDLRELMQICDRIAVMSAGRIADTFSRDDWSQERILAAAFSGYVGRQEAAAAAHVAGNTA</sequence>
<evidence type="ECO:0000313" key="10">
    <source>
        <dbReference type="EMBL" id="MDR9846625.1"/>
    </source>
</evidence>
<dbReference type="Pfam" id="PF00005">
    <property type="entry name" value="ABC_tran"/>
    <property type="match status" value="2"/>
</dbReference>
<keyword evidence="2" id="KW-1003">Cell membrane</keyword>
<evidence type="ECO:0000256" key="7">
    <source>
        <dbReference type="ARBA" id="ARBA00022967"/>
    </source>
</evidence>
<reference evidence="10" key="1">
    <citation type="submission" date="2023-09" db="EMBL/GenBank/DDBJ databases">
        <title>Description of first Herbaspirillum huttiense subsp. nephrolepsisexaltata and Herbaspirillum huttiense subsp. lycopersicon.</title>
        <authorList>
            <person name="Poudel M."/>
            <person name="Sharma A."/>
            <person name="Goss E."/>
            <person name="Tapia J.H."/>
            <person name="Harmon C.M."/>
            <person name="Jones J.B."/>
        </authorList>
    </citation>
    <scope>NUCLEOTIDE SEQUENCE</scope>
    <source>
        <strain evidence="10">SE1</strain>
    </source>
</reference>
<dbReference type="InterPro" id="IPR003439">
    <property type="entry name" value="ABC_transporter-like_ATP-bd"/>
</dbReference>
<evidence type="ECO:0000256" key="8">
    <source>
        <dbReference type="ARBA" id="ARBA00023136"/>
    </source>
</evidence>
<dbReference type="CDD" id="cd03216">
    <property type="entry name" value="ABC_Carb_Monos_I"/>
    <property type="match status" value="1"/>
</dbReference>
<keyword evidence="3" id="KW-0762">Sugar transport</keyword>
<feature type="domain" description="ABC transporter" evidence="9">
    <location>
        <begin position="245"/>
        <end position="506"/>
    </location>
</feature>
<organism evidence="10 11">
    <name type="scientific">Herbaspirillum huttiense subsp. lycopersici</name>
    <dbReference type="NCBI Taxonomy" id="3074428"/>
    <lineage>
        <taxon>Bacteria</taxon>
        <taxon>Pseudomonadati</taxon>
        <taxon>Pseudomonadota</taxon>
        <taxon>Betaproteobacteria</taxon>
        <taxon>Burkholderiales</taxon>
        <taxon>Oxalobacteraceae</taxon>
        <taxon>Herbaspirillum</taxon>
    </lineage>
</organism>
<keyword evidence="4" id="KW-0677">Repeat</keyword>
<evidence type="ECO:0000256" key="1">
    <source>
        <dbReference type="ARBA" id="ARBA00022448"/>
    </source>
</evidence>
<evidence type="ECO:0000256" key="2">
    <source>
        <dbReference type="ARBA" id="ARBA00022475"/>
    </source>
</evidence>
<evidence type="ECO:0000256" key="5">
    <source>
        <dbReference type="ARBA" id="ARBA00022741"/>
    </source>
</evidence>
<gene>
    <name evidence="10" type="ORF">RI048_00195</name>
</gene>
<accession>A0ABU2EER4</accession>
<keyword evidence="11" id="KW-1185">Reference proteome</keyword>
<dbReference type="Proteomes" id="UP001246576">
    <property type="component" value="Unassembled WGS sequence"/>
</dbReference>
<keyword evidence="5" id="KW-0547">Nucleotide-binding</keyword>
<evidence type="ECO:0000256" key="6">
    <source>
        <dbReference type="ARBA" id="ARBA00022840"/>
    </source>
</evidence>
<evidence type="ECO:0000256" key="4">
    <source>
        <dbReference type="ARBA" id="ARBA00022737"/>
    </source>
</evidence>
<dbReference type="InterPro" id="IPR027417">
    <property type="entry name" value="P-loop_NTPase"/>
</dbReference>
<dbReference type="SMART" id="SM00382">
    <property type="entry name" value="AAA"/>
    <property type="match status" value="2"/>
</dbReference>
<evidence type="ECO:0000313" key="11">
    <source>
        <dbReference type="Proteomes" id="UP001246576"/>
    </source>
</evidence>
<dbReference type="EMBL" id="JAVLSJ010000001">
    <property type="protein sequence ID" value="MDR9846625.1"/>
    <property type="molecule type" value="Genomic_DNA"/>
</dbReference>
<dbReference type="InterPro" id="IPR003593">
    <property type="entry name" value="AAA+_ATPase"/>
</dbReference>
<proteinExistence type="predicted"/>
<dbReference type="Gene3D" id="3.40.50.300">
    <property type="entry name" value="P-loop containing nucleotide triphosphate hydrolases"/>
    <property type="match status" value="2"/>
</dbReference>
<dbReference type="PANTHER" id="PTHR43790">
    <property type="entry name" value="CARBOHYDRATE TRANSPORT ATP-BINDING PROTEIN MG119-RELATED"/>
    <property type="match status" value="1"/>
</dbReference>
<dbReference type="InterPro" id="IPR050107">
    <property type="entry name" value="ABC_carbohydrate_import_ATPase"/>
</dbReference>
<dbReference type="PROSITE" id="PS00211">
    <property type="entry name" value="ABC_TRANSPORTER_1"/>
    <property type="match status" value="1"/>
</dbReference>
<name>A0ABU2EER4_9BURK</name>
<dbReference type="CDD" id="cd03215">
    <property type="entry name" value="ABC_Carb_Monos_II"/>
    <property type="match status" value="1"/>
</dbReference>
<evidence type="ECO:0000256" key="3">
    <source>
        <dbReference type="ARBA" id="ARBA00022597"/>
    </source>
</evidence>